<protein>
    <recommendedName>
        <fullName evidence="1">UPF0260 protein ABC977_08655</fullName>
    </recommendedName>
</protein>
<dbReference type="EMBL" id="JBDKXB010000008">
    <property type="protein sequence ID" value="MEY6432472.1"/>
    <property type="molecule type" value="Genomic_DNA"/>
</dbReference>
<proteinExistence type="inferred from homology"/>
<dbReference type="InterPro" id="IPR008228">
    <property type="entry name" value="UCP006173"/>
</dbReference>
<dbReference type="PANTHER" id="PTHR37421">
    <property type="entry name" value="UPF0260 PROTEIN YCGN"/>
    <property type="match status" value="1"/>
</dbReference>
<comment type="similarity">
    <text evidence="1">Belongs to the UPF0260 family.</text>
</comment>
<dbReference type="Proteomes" id="UP001564408">
    <property type="component" value="Unassembled WGS sequence"/>
</dbReference>
<keyword evidence="3" id="KW-1185">Reference proteome</keyword>
<dbReference type="NCBIfam" id="NF003501">
    <property type="entry name" value="PRK05170.1-5"/>
    <property type="match status" value="1"/>
</dbReference>
<dbReference type="HAMAP" id="MF_00676">
    <property type="entry name" value="UPF0260"/>
    <property type="match status" value="1"/>
</dbReference>
<evidence type="ECO:0000256" key="1">
    <source>
        <dbReference type="HAMAP-Rule" id="MF_00676"/>
    </source>
</evidence>
<sequence length="150" mass="17257">MMCITSDQERFWETTPLDAMTPQQWESLCDGCAKCCLEKFEDEDTRRIVYTNVACKLLDLETARCGDYAHRHRLVPSCLALTTELLRDPYWLPETCAYRRLTEKRRLPDWHPLISGDPASVAAAGHSLAGRAISETEVDNLEWHLIDWIS</sequence>
<dbReference type="PIRSF" id="PIRSF006173">
    <property type="entry name" value="UCP006173"/>
    <property type="match status" value="1"/>
</dbReference>
<dbReference type="NCBIfam" id="NF003507">
    <property type="entry name" value="PRK05170.2-5"/>
    <property type="match status" value="1"/>
</dbReference>
<name>A0ABV4BDU4_9GAMM</name>
<evidence type="ECO:0000313" key="3">
    <source>
        <dbReference type="Proteomes" id="UP001564408"/>
    </source>
</evidence>
<reference evidence="2 3" key="1">
    <citation type="submission" date="2024-05" db="EMBL/GenBank/DDBJ databases">
        <title>Genome Sequence and Characterization of the New Strain Purple Sulfur Bacterium of Genus Thioalkalicoccus.</title>
        <authorList>
            <person name="Bryantseva I.A."/>
            <person name="Kyndt J.A."/>
            <person name="Imhoff J.F."/>
        </authorList>
    </citation>
    <scope>NUCLEOTIDE SEQUENCE [LARGE SCALE GENOMIC DNA]</scope>
    <source>
        <strain evidence="2 3">Um2</strain>
    </source>
</reference>
<accession>A0ABV4BDU4</accession>
<dbReference type="Pfam" id="PF03692">
    <property type="entry name" value="CxxCxxCC"/>
    <property type="match status" value="1"/>
</dbReference>
<dbReference type="RefSeq" id="WP_369666858.1">
    <property type="nucleotide sequence ID" value="NZ_JBDKXB010000008.1"/>
</dbReference>
<dbReference type="InterPro" id="IPR005358">
    <property type="entry name" value="Puta_zinc/iron-chelating_dom"/>
</dbReference>
<organism evidence="2 3">
    <name type="scientific">Thioalkalicoccus limnaeus</name>
    <dbReference type="NCBI Taxonomy" id="120681"/>
    <lineage>
        <taxon>Bacteria</taxon>
        <taxon>Pseudomonadati</taxon>
        <taxon>Pseudomonadota</taxon>
        <taxon>Gammaproteobacteria</taxon>
        <taxon>Chromatiales</taxon>
        <taxon>Chromatiaceae</taxon>
        <taxon>Thioalkalicoccus</taxon>
    </lineage>
</organism>
<gene>
    <name evidence="2" type="ORF">ABC977_08655</name>
</gene>
<evidence type="ECO:0000313" key="2">
    <source>
        <dbReference type="EMBL" id="MEY6432472.1"/>
    </source>
</evidence>
<dbReference type="PANTHER" id="PTHR37421:SF1">
    <property type="entry name" value="UPF0260 PROTEIN YCGN"/>
    <property type="match status" value="1"/>
</dbReference>
<comment type="caution">
    <text evidence="2">The sequence shown here is derived from an EMBL/GenBank/DDBJ whole genome shotgun (WGS) entry which is preliminary data.</text>
</comment>